<feature type="binding site" evidence="4">
    <location>
        <position position="178"/>
    </location>
    <ligand>
        <name>Zn(2+)</name>
        <dbReference type="ChEBI" id="CHEBI:29105"/>
    </ligand>
</feature>
<dbReference type="InterPro" id="IPR026590">
    <property type="entry name" value="Ssirtuin_cat_dom"/>
</dbReference>
<evidence type="ECO:0000256" key="4">
    <source>
        <dbReference type="PROSITE-ProRule" id="PRU00236"/>
    </source>
</evidence>
<dbReference type="PANTHER" id="PTHR11085">
    <property type="entry name" value="NAD-DEPENDENT PROTEIN DEACYLASE SIRTUIN-5, MITOCHONDRIAL-RELATED"/>
    <property type="match status" value="1"/>
</dbReference>
<keyword evidence="2 7" id="KW-0808">Transferase</keyword>
<name>A0ABU2DS23_9MICC</name>
<protein>
    <recommendedName>
        <fullName evidence="1">protein acetyllysine N-acetyltransferase</fullName>
        <ecNumber evidence="1">2.3.1.286</ecNumber>
    </recommendedName>
</protein>
<feature type="compositionally biased region" description="Low complexity" evidence="5">
    <location>
        <begin position="1"/>
        <end position="13"/>
    </location>
</feature>
<evidence type="ECO:0000256" key="5">
    <source>
        <dbReference type="SAM" id="MobiDB-lite"/>
    </source>
</evidence>
<dbReference type="InterPro" id="IPR029035">
    <property type="entry name" value="DHS-like_NAD/FAD-binding_dom"/>
</dbReference>
<dbReference type="RefSeq" id="WP_310548263.1">
    <property type="nucleotide sequence ID" value="NZ_JAVKGR010000006.1"/>
</dbReference>
<comment type="caution">
    <text evidence="7">The sequence shown here is derived from an EMBL/GenBank/DDBJ whole genome shotgun (WGS) entry which is preliminary data.</text>
</comment>
<dbReference type="Gene3D" id="3.30.1600.10">
    <property type="entry name" value="SIR2/SIRT2 'Small Domain"/>
    <property type="match status" value="1"/>
</dbReference>
<dbReference type="Gene3D" id="3.40.50.1220">
    <property type="entry name" value="TPP-binding domain"/>
    <property type="match status" value="1"/>
</dbReference>
<reference evidence="7 8" key="1">
    <citation type="submission" date="2023-09" db="EMBL/GenBank/DDBJ databases">
        <title>Description of three actinobacteria isolated from air of manufacturing shop in a pharmaceutical factory.</title>
        <authorList>
            <person name="Zhang D.-F."/>
        </authorList>
    </citation>
    <scope>NUCLEOTIDE SEQUENCE [LARGE SCALE GENOMIC DNA]</scope>
    <source>
        <strain evidence="7 8">LY-0111</strain>
    </source>
</reference>
<feature type="region of interest" description="Disordered" evidence="5">
    <location>
        <begin position="1"/>
        <end position="23"/>
    </location>
</feature>
<dbReference type="InterPro" id="IPR026591">
    <property type="entry name" value="Sirtuin_cat_small_dom_sf"/>
</dbReference>
<dbReference type="Proteomes" id="UP001251870">
    <property type="component" value="Unassembled WGS sequence"/>
</dbReference>
<dbReference type="EMBL" id="JAVKGR010000006">
    <property type="protein sequence ID" value="MDR8019274.1"/>
    <property type="molecule type" value="Genomic_DNA"/>
</dbReference>
<feature type="binding site" evidence="4">
    <location>
        <position position="230"/>
    </location>
    <ligand>
        <name>Zn(2+)</name>
        <dbReference type="ChEBI" id="CHEBI:29105"/>
    </ligand>
</feature>
<keyword evidence="3" id="KW-0520">NAD</keyword>
<dbReference type="PROSITE" id="PS50305">
    <property type="entry name" value="SIRTUIN"/>
    <property type="match status" value="1"/>
</dbReference>
<accession>A0ABU2DS23</accession>
<proteinExistence type="predicted"/>
<keyword evidence="4" id="KW-0479">Metal-binding</keyword>
<evidence type="ECO:0000259" key="6">
    <source>
        <dbReference type="PROSITE" id="PS50305"/>
    </source>
</evidence>
<dbReference type="Pfam" id="PF02146">
    <property type="entry name" value="SIR2"/>
    <property type="match status" value="1"/>
</dbReference>
<evidence type="ECO:0000256" key="3">
    <source>
        <dbReference type="ARBA" id="ARBA00023027"/>
    </source>
</evidence>
<dbReference type="SUPFAM" id="SSF52467">
    <property type="entry name" value="DHS-like NAD/FAD-binding domain"/>
    <property type="match status" value="1"/>
</dbReference>
<feature type="binding site" evidence="4">
    <location>
        <position position="233"/>
    </location>
    <ligand>
        <name>Zn(2+)</name>
        <dbReference type="ChEBI" id="CHEBI:29105"/>
    </ligand>
</feature>
<evidence type="ECO:0000313" key="7">
    <source>
        <dbReference type="EMBL" id="MDR8019274.1"/>
    </source>
</evidence>
<evidence type="ECO:0000256" key="2">
    <source>
        <dbReference type="ARBA" id="ARBA00022679"/>
    </source>
</evidence>
<organism evidence="7 8">
    <name type="scientific">Nesterenkonia aerolata</name>
    <dbReference type="NCBI Taxonomy" id="3074079"/>
    <lineage>
        <taxon>Bacteria</taxon>
        <taxon>Bacillati</taxon>
        <taxon>Actinomycetota</taxon>
        <taxon>Actinomycetes</taxon>
        <taxon>Micrococcales</taxon>
        <taxon>Micrococcaceae</taxon>
        <taxon>Nesterenkonia</taxon>
    </lineage>
</organism>
<evidence type="ECO:0000256" key="1">
    <source>
        <dbReference type="ARBA" id="ARBA00012928"/>
    </source>
</evidence>
<feature type="domain" description="Deacetylase sirtuin-type" evidence="6">
    <location>
        <begin position="46"/>
        <end position="329"/>
    </location>
</feature>
<dbReference type="PANTHER" id="PTHR11085:SF10">
    <property type="entry name" value="NAD-DEPENDENT PROTEIN DEACYLASE SIRTUIN-5, MITOCHONDRIAL-RELATED"/>
    <property type="match status" value="1"/>
</dbReference>
<gene>
    <name evidence="7" type="ORF">RIL96_06810</name>
</gene>
<dbReference type="EC" id="2.3.1.286" evidence="1"/>
<feature type="binding site" evidence="4">
    <location>
        <position position="175"/>
    </location>
    <ligand>
        <name>Zn(2+)</name>
        <dbReference type="ChEBI" id="CHEBI:29105"/>
    </ligand>
</feature>
<dbReference type="InterPro" id="IPR003000">
    <property type="entry name" value="Sirtuin"/>
</dbReference>
<keyword evidence="7" id="KW-0012">Acyltransferase</keyword>
<dbReference type="InterPro" id="IPR050134">
    <property type="entry name" value="NAD-dep_sirtuin_deacylases"/>
</dbReference>
<sequence>MSSAQPSSSAQEPTRYADAPQFSAPVADAHRAALRSIARVVEDTAPAQPPHQASAGILELLTSGDVLCVTGAGVSTASGIPDYRGPQGSLHRHRPMTYQEFQHDAAARHRYWARSFVGWRTMRHAAPNRAHELLADWQRRGILSTLITQNVDGLHRAAGSAPLITLHGDLDRITCLDCGTAESRTGVDQRLEEANPGYAEAAAAEAENVNPDGDVELSDTWIARFHMVPCLLCGSLRLKPDVVYFGEGVPAERKAAVQEAVDAASGLLVVGSSMAVMSGFRIALQMHRAAKPIGIINGGPSRADTKARWRWRSEITAALEELETRLPTG</sequence>
<keyword evidence="4" id="KW-0862">Zinc</keyword>
<dbReference type="GO" id="GO:0034979">
    <property type="term" value="F:NAD-dependent protein lysine deacetylase activity"/>
    <property type="evidence" value="ECO:0007669"/>
    <property type="project" value="UniProtKB-EC"/>
</dbReference>
<keyword evidence="8" id="KW-1185">Reference proteome</keyword>
<feature type="active site" description="Proton acceptor" evidence="4">
    <location>
        <position position="167"/>
    </location>
</feature>
<evidence type="ECO:0000313" key="8">
    <source>
        <dbReference type="Proteomes" id="UP001251870"/>
    </source>
</evidence>